<protein>
    <submittedName>
        <fullName evidence="9">Uncharacterized protein</fullName>
    </submittedName>
</protein>
<dbReference type="Pfam" id="PF04117">
    <property type="entry name" value="Mpv17_PMP22"/>
    <property type="match status" value="1"/>
</dbReference>
<keyword evidence="8" id="KW-0732">Signal</keyword>
<evidence type="ECO:0000256" key="4">
    <source>
        <dbReference type="ARBA" id="ARBA00022989"/>
    </source>
</evidence>
<keyword evidence="5" id="KW-0472">Membrane</keyword>
<sequence length="340" mass="37037">MKVASLFTVAVAALGSRGCHCFTSPSPSTVPGRASSLSWGLRPLERPTHRDVTNLHLSDTTTTAETPPNGDQVEYTITEEATGQQKVGFFSNLTAKDINSFINTAVVIAVLVALLSKVASVDAGLTRGWTPEEVAARIPMDNWSSYSAVLEDAPISTKAITSASVYTIGDVIAQRTEGNSMGDLDRPRILRSLLAGLIGHGPLSHFWYDYSEAFFDDVLKWTEWWSFFPKVILDQTTWGPFWNNTYIILLGAMKLDKWENIWGDIKRTTIPLVVSGLKLWPLAHCVTYGLVPVENRLLWVDLVEIVWVTILATQASGGGAHGAHGSEATEVESSEASATS</sequence>
<dbReference type="GO" id="GO:0005737">
    <property type="term" value="C:cytoplasm"/>
    <property type="evidence" value="ECO:0007669"/>
    <property type="project" value="TreeGrafter"/>
</dbReference>
<feature type="signal peptide" evidence="8">
    <location>
        <begin position="1"/>
        <end position="21"/>
    </location>
</feature>
<name>A0A7S2HYH1_9STRA</name>
<dbReference type="GO" id="GO:0016020">
    <property type="term" value="C:membrane"/>
    <property type="evidence" value="ECO:0007669"/>
    <property type="project" value="UniProtKB-SubCell"/>
</dbReference>
<evidence type="ECO:0000256" key="5">
    <source>
        <dbReference type="ARBA" id="ARBA00023136"/>
    </source>
</evidence>
<feature type="chain" id="PRO_5030515943" evidence="8">
    <location>
        <begin position="22"/>
        <end position="340"/>
    </location>
</feature>
<evidence type="ECO:0000256" key="1">
    <source>
        <dbReference type="ARBA" id="ARBA00004141"/>
    </source>
</evidence>
<evidence type="ECO:0000256" key="3">
    <source>
        <dbReference type="ARBA" id="ARBA00022692"/>
    </source>
</evidence>
<keyword evidence="4" id="KW-1133">Transmembrane helix</keyword>
<organism evidence="9">
    <name type="scientific">Helicotheca tamesis</name>
    <dbReference type="NCBI Taxonomy" id="374047"/>
    <lineage>
        <taxon>Eukaryota</taxon>
        <taxon>Sar</taxon>
        <taxon>Stramenopiles</taxon>
        <taxon>Ochrophyta</taxon>
        <taxon>Bacillariophyta</taxon>
        <taxon>Mediophyceae</taxon>
        <taxon>Lithodesmiophycidae</taxon>
        <taxon>Lithodesmiales</taxon>
        <taxon>Lithodesmiaceae</taxon>
        <taxon>Helicotheca</taxon>
    </lineage>
</organism>
<accession>A0A7S2HYH1</accession>
<evidence type="ECO:0000256" key="2">
    <source>
        <dbReference type="ARBA" id="ARBA00006824"/>
    </source>
</evidence>
<keyword evidence="3" id="KW-0812">Transmembrane</keyword>
<reference evidence="9" key="1">
    <citation type="submission" date="2021-01" db="EMBL/GenBank/DDBJ databases">
        <authorList>
            <person name="Corre E."/>
            <person name="Pelletier E."/>
            <person name="Niang G."/>
            <person name="Scheremetjew M."/>
            <person name="Finn R."/>
            <person name="Kale V."/>
            <person name="Holt S."/>
            <person name="Cochrane G."/>
            <person name="Meng A."/>
            <person name="Brown T."/>
            <person name="Cohen L."/>
        </authorList>
    </citation>
    <scope>NUCLEOTIDE SEQUENCE</scope>
    <source>
        <strain evidence="9">CCMP826</strain>
    </source>
</reference>
<comment type="similarity">
    <text evidence="2 6">Belongs to the peroxisomal membrane protein PXMP2/4 family.</text>
</comment>
<dbReference type="PANTHER" id="PTHR11266">
    <property type="entry name" value="PEROXISOMAL MEMBRANE PROTEIN 2, PXMP2 MPV17"/>
    <property type="match status" value="1"/>
</dbReference>
<dbReference type="EMBL" id="HBGV01013800">
    <property type="protein sequence ID" value="CAD9504002.1"/>
    <property type="molecule type" value="Transcribed_RNA"/>
</dbReference>
<proteinExistence type="inferred from homology"/>
<evidence type="ECO:0000256" key="6">
    <source>
        <dbReference type="RuleBase" id="RU363053"/>
    </source>
</evidence>
<evidence type="ECO:0000313" key="9">
    <source>
        <dbReference type="EMBL" id="CAD9504002.1"/>
    </source>
</evidence>
<dbReference type="AlphaFoldDB" id="A0A7S2HYH1"/>
<dbReference type="PANTHER" id="PTHR11266:SF121">
    <property type="entry name" value="OS09G0315000 PROTEIN"/>
    <property type="match status" value="1"/>
</dbReference>
<gene>
    <name evidence="9" type="ORF">HTAM1171_LOCUS8434</name>
</gene>
<evidence type="ECO:0000256" key="8">
    <source>
        <dbReference type="SAM" id="SignalP"/>
    </source>
</evidence>
<comment type="subcellular location">
    <subcellularLocation>
        <location evidence="1">Membrane</location>
        <topology evidence="1">Multi-pass membrane protein</topology>
    </subcellularLocation>
</comment>
<feature type="region of interest" description="Disordered" evidence="7">
    <location>
        <begin position="318"/>
        <end position="340"/>
    </location>
</feature>
<dbReference type="InterPro" id="IPR007248">
    <property type="entry name" value="Mpv17_PMP22"/>
</dbReference>
<evidence type="ECO:0000256" key="7">
    <source>
        <dbReference type="SAM" id="MobiDB-lite"/>
    </source>
</evidence>